<sequence>MTMFSRDHVSPFLGTLRYPRSGPEEVVAAMTWFVHCFYGSRRYGQHTLNQESSSKVSERPPFDRSSSQDSLDEVSMEAYWTELENIKRSNENRQEGQEAIVVKEPDEGELEEEWLKEAGLSNLFGESIDDPQESILFLSTLTRTQAAAVQKRVETVSQTLRKKNKQHHIRDVRDIFAQQREAQEKSPDDSDLRSVRTNEDKGQGKDDQPSSGAVDSKEQISRVPEDTPASETDINLEVSFAEQAVNQKEFSKERTQKISGNDSLPSFRLPKDKTGTTRIGDLAPQDMKKVCSLSLIELTALYDVLGLEFKQQKAVKIKTRDSGLFGIPLTILLEQDQRKVPGTRIPLIFQKLISRIEEGSLETEGLLRIPGAAMRIKNLCQELEAKFYEGTFNWESVKQHDAASLLKLFLRELPQPLLSMEYLKAFQAVQNLPTRKEQLQALNLLVILLPDANRDTLKALLEFLQRVIDNKEKNKMTAGNVAMVMAPNLFMCHTLGLKSSDQREFEMAVGTANVMHLLIRYQKILWTIPKFIVNQVRKQNIENQKKERKAMKKLLKKMAYDREKHEKQDKTANGADVPQGVIRVQAPHLSKVSMAIQLTEELKASDVLARFLSQESGVAQTLKKGEVFLYEIGGNIGERCLDDNTHMKDLYQLNPNAEWVIKSKPV</sequence>
<feature type="region of interest" description="Disordered" evidence="9">
    <location>
        <begin position="247"/>
        <end position="280"/>
    </location>
</feature>
<reference evidence="12" key="1">
    <citation type="submission" date="2025-08" db="UniProtKB">
        <authorList>
            <consortium name="RefSeq"/>
        </authorList>
    </citation>
    <scope>IDENTIFICATION</scope>
</reference>
<dbReference type="PANTHER" id="PTHR14963">
    <property type="entry name" value="RHO GTPASE ACTIVATING PROTEIN 18,19-RELATED"/>
    <property type="match status" value="1"/>
</dbReference>
<dbReference type="InterPro" id="IPR057323">
    <property type="entry name" value="RHG40/28/18_ubiquitin"/>
</dbReference>
<feature type="region of interest" description="Disordered" evidence="9">
    <location>
        <begin position="177"/>
        <end position="231"/>
    </location>
</feature>
<protein>
    <recommendedName>
        <fullName evidence="7">Rho GTPase-activating protein 18</fullName>
    </recommendedName>
    <alternativeName>
        <fullName evidence="8">Rho-type GTPase-activating protein 18</fullName>
    </alternativeName>
</protein>
<feature type="domain" description="Rho-GAP" evidence="10">
    <location>
        <begin position="327"/>
        <end position="526"/>
    </location>
</feature>
<dbReference type="GO" id="GO:0005737">
    <property type="term" value="C:cytoplasm"/>
    <property type="evidence" value="ECO:0007669"/>
    <property type="project" value="UniProtKB-SubCell"/>
</dbReference>
<evidence type="ECO:0000256" key="7">
    <source>
        <dbReference type="ARBA" id="ARBA00070234"/>
    </source>
</evidence>
<evidence type="ECO:0000256" key="5">
    <source>
        <dbReference type="ARBA" id="ARBA00054723"/>
    </source>
</evidence>
<proteinExistence type="predicted"/>
<dbReference type="PROSITE" id="PS50238">
    <property type="entry name" value="RHOGAP"/>
    <property type="match status" value="1"/>
</dbReference>
<dbReference type="AlphaFoldDB" id="A0A6P7RRT0"/>
<evidence type="ECO:0000256" key="4">
    <source>
        <dbReference type="ARBA" id="ARBA00022553"/>
    </source>
</evidence>
<keyword evidence="11" id="KW-1185">Reference proteome</keyword>
<name>A0A6P7RRT0_MUSCR</name>
<evidence type="ECO:0000256" key="6">
    <source>
        <dbReference type="ARBA" id="ARBA00066183"/>
    </source>
</evidence>
<dbReference type="CDD" id="cd04391">
    <property type="entry name" value="RhoGAP_ARHGAP18"/>
    <property type="match status" value="1"/>
</dbReference>
<evidence type="ECO:0000313" key="12">
    <source>
        <dbReference type="RefSeq" id="XP_029338356.1"/>
    </source>
</evidence>
<dbReference type="Pfam" id="PF25442">
    <property type="entry name" value="Ubiquitin_RHG40_C"/>
    <property type="match status" value="1"/>
</dbReference>
<dbReference type="InterPro" id="IPR000198">
    <property type="entry name" value="RhoGAP_dom"/>
</dbReference>
<evidence type="ECO:0000256" key="1">
    <source>
        <dbReference type="ARBA" id="ARBA00004496"/>
    </source>
</evidence>
<evidence type="ECO:0000259" key="10">
    <source>
        <dbReference type="PROSITE" id="PS50238"/>
    </source>
</evidence>
<evidence type="ECO:0000313" key="11">
    <source>
        <dbReference type="Proteomes" id="UP000515126"/>
    </source>
</evidence>
<feature type="compositionally biased region" description="Basic and acidic residues" evidence="9">
    <location>
        <begin position="181"/>
        <end position="208"/>
    </location>
</feature>
<dbReference type="Pfam" id="PF00620">
    <property type="entry name" value="RhoGAP"/>
    <property type="match status" value="1"/>
</dbReference>
<feature type="region of interest" description="Disordered" evidence="9">
    <location>
        <begin position="49"/>
        <end position="71"/>
    </location>
</feature>
<keyword evidence="2" id="KW-0343">GTPase activation</keyword>
<evidence type="ECO:0000256" key="9">
    <source>
        <dbReference type="SAM" id="MobiDB-lite"/>
    </source>
</evidence>
<dbReference type="SUPFAM" id="SSF48350">
    <property type="entry name" value="GTPase activation domain, GAP"/>
    <property type="match status" value="1"/>
</dbReference>
<comment type="subcellular location">
    <subcellularLocation>
        <location evidence="1">Cytoplasm</location>
    </subcellularLocation>
</comment>
<organism evidence="11 12">
    <name type="scientific">Mus caroli</name>
    <name type="common">Ryukyu mouse</name>
    <name type="synonym">Ricefield mouse</name>
    <dbReference type="NCBI Taxonomy" id="10089"/>
    <lineage>
        <taxon>Eukaryota</taxon>
        <taxon>Metazoa</taxon>
        <taxon>Chordata</taxon>
        <taxon>Craniata</taxon>
        <taxon>Vertebrata</taxon>
        <taxon>Euteleostomi</taxon>
        <taxon>Mammalia</taxon>
        <taxon>Eutheria</taxon>
        <taxon>Euarchontoglires</taxon>
        <taxon>Glires</taxon>
        <taxon>Rodentia</taxon>
        <taxon>Myomorpha</taxon>
        <taxon>Muroidea</taxon>
        <taxon>Muridae</taxon>
        <taxon>Murinae</taxon>
        <taxon>Mus</taxon>
        <taxon>Mus</taxon>
    </lineage>
</organism>
<dbReference type="InterPro" id="IPR008936">
    <property type="entry name" value="Rho_GTPase_activation_prot"/>
</dbReference>
<accession>A0A6P7RRT0</accession>
<comment type="subunit">
    <text evidence="6">Interacts with MPHOSPH6.</text>
</comment>
<evidence type="ECO:0000256" key="2">
    <source>
        <dbReference type="ARBA" id="ARBA00022468"/>
    </source>
</evidence>
<feature type="compositionally biased region" description="Basic and acidic residues" evidence="9">
    <location>
        <begin position="215"/>
        <end position="225"/>
    </location>
</feature>
<evidence type="ECO:0000256" key="8">
    <source>
        <dbReference type="ARBA" id="ARBA00083390"/>
    </source>
</evidence>
<dbReference type="Proteomes" id="UP000515126">
    <property type="component" value="Chromosome 10"/>
</dbReference>
<dbReference type="SMART" id="SM00324">
    <property type="entry name" value="RhoGAP"/>
    <property type="match status" value="1"/>
</dbReference>
<dbReference type="GO" id="GO:0005096">
    <property type="term" value="F:GTPase activator activity"/>
    <property type="evidence" value="ECO:0007669"/>
    <property type="project" value="UniProtKB-KW"/>
</dbReference>
<comment type="function">
    <text evidence="5">Rho GTPase activating protein that suppresses F-actin polymerization by inhibiting Rho. Rho GTPase activating proteins act by converting Rho-type GTPases to an inactive GDP-bound state. Plays a key role in tissue tension and 3D tissue shape by regulating cortical actomyosin network formation. Acts downstream of YAP1 and inhibits actin polymerization, which in turn reduces nuclear localization of YAP1. Regulates cell shape, spreading, and migration.</text>
</comment>
<dbReference type="GO" id="GO:0030833">
    <property type="term" value="P:regulation of actin filament polymerization"/>
    <property type="evidence" value="ECO:0007669"/>
    <property type="project" value="TreeGrafter"/>
</dbReference>
<dbReference type="GeneID" id="110303886"/>
<keyword evidence="4" id="KW-0597">Phosphoprotein</keyword>
<gene>
    <name evidence="12" type="primary">Arhgap18</name>
</gene>
<keyword evidence="3" id="KW-0963">Cytoplasm</keyword>
<dbReference type="CTD" id="93663"/>
<dbReference type="Gene3D" id="1.10.555.10">
    <property type="entry name" value="Rho GTPase activation protein"/>
    <property type="match status" value="1"/>
</dbReference>
<dbReference type="FunFam" id="1.10.555.10:FF:000028">
    <property type="entry name" value="rho GTPase-activating protein 18 isoform X1"/>
    <property type="match status" value="1"/>
</dbReference>
<dbReference type="PANTHER" id="PTHR14963:SF6">
    <property type="entry name" value="RHO GTPASE-ACTIVATING PROTEIN 18"/>
    <property type="match status" value="1"/>
</dbReference>
<dbReference type="GO" id="GO:0051056">
    <property type="term" value="P:regulation of small GTPase mediated signal transduction"/>
    <property type="evidence" value="ECO:0007669"/>
    <property type="project" value="TreeGrafter"/>
</dbReference>
<evidence type="ECO:0000256" key="3">
    <source>
        <dbReference type="ARBA" id="ARBA00022490"/>
    </source>
</evidence>
<dbReference type="RefSeq" id="XP_029338356.1">
    <property type="nucleotide sequence ID" value="XM_029482496.1"/>
</dbReference>
<dbReference type="GO" id="GO:0007165">
    <property type="term" value="P:signal transduction"/>
    <property type="evidence" value="ECO:0007669"/>
    <property type="project" value="InterPro"/>
</dbReference>